<dbReference type="GeneID" id="106168337"/>
<evidence type="ECO:0000313" key="4">
    <source>
        <dbReference type="RefSeq" id="XP_013402822.1"/>
    </source>
</evidence>
<dbReference type="RefSeq" id="XP_013402821.1">
    <property type="nucleotide sequence ID" value="XM_013547367.1"/>
</dbReference>
<dbReference type="RefSeq" id="XP_013402822.1">
    <property type="nucleotide sequence ID" value="XM_013547368.1"/>
</dbReference>
<proteinExistence type="predicted"/>
<keyword evidence="1" id="KW-0175">Coiled coil</keyword>
<dbReference type="KEGG" id="lak:106168337"/>
<dbReference type="Proteomes" id="UP000085678">
    <property type="component" value="Unplaced"/>
</dbReference>
<dbReference type="STRING" id="7574.A0A1S3IXW3"/>
<evidence type="ECO:0000313" key="3">
    <source>
        <dbReference type="RefSeq" id="XP_013402821.1"/>
    </source>
</evidence>
<reference evidence="3 4" key="1">
    <citation type="submission" date="2025-04" db="UniProtKB">
        <authorList>
            <consortium name="RefSeq"/>
        </authorList>
    </citation>
    <scope>IDENTIFICATION</scope>
    <source>
        <tissue evidence="3 4">Gonads</tissue>
    </source>
</reference>
<sequence length="81" mass="9215">MSLADELLADLEDIADEANRDGDEQEDEVEDVEEVAMELDSKQQSVRSIAKLRDSKELASVMSQIERYQNQPRRDGGMLMK</sequence>
<accession>A0A1S3IXW3</accession>
<dbReference type="AlphaFoldDB" id="A0A1S3IXW3"/>
<feature type="coiled-coil region" evidence="1">
    <location>
        <begin position="1"/>
        <end position="42"/>
    </location>
</feature>
<protein>
    <submittedName>
        <fullName evidence="3 4">U4/U6 small nuclear ribonucleoprotein Prp31-like</fullName>
    </submittedName>
</protein>
<gene>
    <name evidence="3 4" type="primary">LOC106168337</name>
</gene>
<evidence type="ECO:0000313" key="2">
    <source>
        <dbReference type="Proteomes" id="UP000085678"/>
    </source>
</evidence>
<keyword evidence="2" id="KW-1185">Reference proteome</keyword>
<organism evidence="2 3">
    <name type="scientific">Lingula anatina</name>
    <name type="common">Brachiopod</name>
    <name type="synonym">Lingula unguis</name>
    <dbReference type="NCBI Taxonomy" id="7574"/>
    <lineage>
        <taxon>Eukaryota</taxon>
        <taxon>Metazoa</taxon>
        <taxon>Spiralia</taxon>
        <taxon>Lophotrochozoa</taxon>
        <taxon>Brachiopoda</taxon>
        <taxon>Linguliformea</taxon>
        <taxon>Lingulata</taxon>
        <taxon>Lingulida</taxon>
        <taxon>Linguloidea</taxon>
        <taxon>Lingulidae</taxon>
        <taxon>Lingula</taxon>
    </lineage>
</organism>
<name>A0A1S3IXW3_LINAN</name>
<evidence type="ECO:0000256" key="1">
    <source>
        <dbReference type="SAM" id="Coils"/>
    </source>
</evidence>